<name>A0AAD6YTF3_9AGAR</name>
<dbReference type="Proteomes" id="UP001219525">
    <property type="component" value="Unassembled WGS sequence"/>
</dbReference>
<sequence length="461" mass="52130">MPRILPRLIKLPLSGHLPFPRNRPQIQRKPVPPLPSSIPADYSRSVLLSPGNIITNSHDYVLRKSRPPVYKRRISRQKTEVDAQDTLREMTSQECIWWSSPYLRMLATPVRQCFLTQRYLPTDFMIRLTSMNVPPPLRRKGKFSKFIFSDGLLHPKFKMRKVGRGKYIICWREALALLYNSRWYHYFGAIPSPHLAEQIAHLLRLRVLQELLLIVKELKNLYRVRADPSLGPPLVVRRLTRAEWGMLKTTGVLPHPGALAVLVVPPVNRDPTTKQRPPTTGAMSPAPPVHPSPPQQPVRKIPPLCVLHPISAAQPTKFSCEASVSRSTTASEAPLRDANVNHHSREQIPLYNGVALFPGRIQRAKLHTLLTRILGVEAAWRFSDSARSQEAVHADHSQKADKGEQRKGDNKGSHAFLICGSNEVDVAPLGVALWRVRMWEGAHVVEDELDDQNVEQAREAA</sequence>
<accession>A0AAD6YTF3</accession>
<evidence type="ECO:0000256" key="1">
    <source>
        <dbReference type="SAM" id="MobiDB-lite"/>
    </source>
</evidence>
<evidence type="ECO:0000313" key="2">
    <source>
        <dbReference type="EMBL" id="KAJ7228805.1"/>
    </source>
</evidence>
<protein>
    <submittedName>
        <fullName evidence="2">Uncharacterized protein</fullName>
    </submittedName>
</protein>
<dbReference type="AlphaFoldDB" id="A0AAD6YTF3"/>
<feature type="region of interest" description="Disordered" evidence="1">
    <location>
        <begin position="391"/>
        <end position="411"/>
    </location>
</feature>
<dbReference type="EMBL" id="JARJCW010000002">
    <property type="protein sequence ID" value="KAJ7228805.1"/>
    <property type="molecule type" value="Genomic_DNA"/>
</dbReference>
<organism evidence="2 3">
    <name type="scientific">Mycena pura</name>
    <dbReference type="NCBI Taxonomy" id="153505"/>
    <lineage>
        <taxon>Eukaryota</taxon>
        <taxon>Fungi</taxon>
        <taxon>Dikarya</taxon>
        <taxon>Basidiomycota</taxon>
        <taxon>Agaricomycotina</taxon>
        <taxon>Agaricomycetes</taxon>
        <taxon>Agaricomycetidae</taxon>
        <taxon>Agaricales</taxon>
        <taxon>Marasmiineae</taxon>
        <taxon>Mycenaceae</taxon>
        <taxon>Mycena</taxon>
    </lineage>
</organism>
<feature type="region of interest" description="Disordered" evidence="1">
    <location>
        <begin position="268"/>
        <end position="297"/>
    </location>
</feature>
<keyword evidence="3" id="KW-1185">Reference proteome</keyword>
<evidence type="ECO:0000313" key="3">
    <source>
        <dbReference type="Proteomes" id="UP001219525"/>
    </source>
</evidence>
<feature type="compositionally biased region" description="Pro residues" evidence="1">
    <location>
        <begin position="285"/>
        <end position="296"/>
    </location>
</feature>
<gene>
    <name evidence="2" type="ORF">GGX14DRAFT_509584</name>
</gene>
<proteinExistence type="predicted"/>
<comment type="caution">
    <text evidence="2">The sequence shown here is derived from an EMBL/GenBank/DDBJ whole genome shotgun (WGS) entry which is preliminary data.</text>
</comment>
<reference evidence="2" key="1">
    <citation type="submission" date="2023-03" db="EMBL/GenBank/DDBJ databases">
        <title>Massive genome expansion in bonnet fungi (Mycena s.s.) driven by repeated elements and novel gene families across ecological guilds.</title>
        <authorList>
            <consortium name="Lawrence Berkeley National Laboratory"/>
            <person name="Harder C.B."/>
            <person name="Miyauchi S."/>
            <person name="Viragh M."/>
            <person name="Kuo A."/>
            <person name="Thoen E."/>
            <person name="Andreopoulos B."/>
            <person name="Lu D."/>
            <person name="Skrede I."/>
            <person name="Drula E."/>
            <person name="Henrissat B."/>
            <person name="Morin E."/>
            <person name="Kohler A."/>
            <person name="Barry K."/>
            <person name="LaButti K."/>
            <person name="Morin E."/>
            <person name="Salamov A."/>
            <person name="Lipzen A."/>
            <person name="Mereny Z."/>
            <person name="Hegedus B."/>
            <person name="Baldrian P."/>
            <person name="Stursova M."/>
            <person name="Weitz H."/>
            <person name="Taylor A."/>
            <person name="Grigoriev I.V."/>
            <person name="Nagy L.G."/>
            <person name="Martin F."/>
            <person name="Kauserud H."/>
        </authorList>
    </citation>
    <scope>NUCLEOTIDE SEQUENCE</scope>
    <source>
        <strain evidence="2">9144</strain>
    </source>
</reference>